<name>A0A941BA31_9ACTN</name>
<keyword evidence="1" id="KW-1133">Transmembrane helix</keyword>
<feature type="transmembrane region" description="Helical" evidence="1">
    <location>
        <begin position="38"/>
        <end position="58"/>
    </location>
</feature>
<sequence>MTDSSQRAAGWYLIIVALAADILSILGFAGFKANFLAGILLVGFLSAAGIVASGITLVKSSRLWLSPRGSYYPPTYHVRQVFVGAASLVVSVVLAVAFITVIIDSKDGGKKQDKTHVGNALLMPSPDFGDPGSRELTYSQG</sequence>
<comment type="caution">
    <text evidence="2">The sequence shown here is derived from an EMBL/GenBank/DDBJ whole genome shotgun (WGS) entry which is preliminary data.</text>
</comment>
<reference evidence="2 3" key="1">
    <citation type="submission" date="2021-04" db="EMBL/GenBank/DDBJ databases">
        <authorList>
            <person name="Tang X."/>
            <person name="Zhou X."/>
            <person name="Chen X."/>
            <person name="Cernava T."/>
            <person name="Zhang C."/>
        </authorList>
    </citation>
    <scope>NUCLEOTIDE SEQUENCE [LARGE SCALE GENOMIC DNA]</scope>
    <source>
        <strain evidence="2 3">BH-SS-21</strain>
    </source>
</reference>
<protein>
    <submittedName>
        <fullName evidence="2">Uncharacterized protein</fullName>
    </submittedName>
</protein>
<evidence type="ECO:0000313" key="2">
    <source>
        <dbReference type="EMBL" id="MBQ0853391.1"/>
    </source>
</evidence>
<proteinExistence type="predicted"/>
<keyword evidence="1" id="KW-0472">Membrane</keyword>
<feature type="transmembrane region" description="Helical" evidence="1">
    <location>
        <begin position="12"/>
        <end position="31"/>
    </location>
</feature>
<feature type="transmembrane region" description="Helical" evidence="1">
    <location>
        <begin position="78"/>
        <end position="103"/>
    </location>
</feature>
<dbReference type="EMBL" id="JAGPYQ010000001">
    <property type="protein sequence ID" value="MBQ0853391.1"/>
    <property type="molecule type" value="Genomic_DNA"/>
</dbReference>
<evidence type="ECO:0000313" key="3">
    <source>
        <dbReference type="Proteomes" id="UP000677413"/>
    </source>
</evidence>
<dbReference type="RefSeq" id="WP_210889805.1">
    <property type="nucleotide sequence ID" value="NZ_JAGPYQ010000001.1"/>
</dbReference>
<accession>A0A941BA31</accession>
<keyword evidence="3" id="KW-1185">Reference proteome</keyword>
<dbReference type="Proteomes" id="UP000677413">
    <property type="component" value="Unassembled WGS sequence"/>
</dbReference>
<evidence type="ECO:0000256" key="1">
    <source>
        <dbReference type="SAM" id="Phobius"/>
    </source>
</evidence>
<organism evidence="2 3">
    <name type="scientific">Streptomyces liliiviolaceus</name>
    <dbReference type="NCBI Taxonomy" id="2823109"/>
    <lineage>
        <taxon>Bacteria</taxon>
        <taxon>Bacillati</taxon>
        <taxon>Actinomycetota</taxon>
        <taxon>Actinomycetes</taxon>
        <taxon>Kitasatosporales</taxon>
        <taxon>Streptomycetaceae</taxon>
        <taxon>Streptomyces</taxon>
    </lineage>
</organism>
<keyword evidence="1" id="KW-0812">Transmembrane</keyword>
<dbReference type="AlphaFoldDB" id="A0A941BA31"/>
<gene>
    <name evidence="2" type="ORF">J8N05_35075</name>
</gene>